<name>A0AAW5N2Z7_9BACT</name>
<gene>
    <name evidence="6" type="ORF">NW209_03300</name>
</gene>
<keyword evidence="7" id="KW-1185">Reference proteome</keyword>
<dbReference type="PANTHER" id="PTHR12143:SF39">
    <property type="entry name" value="SECRETED PROTEIN"/>
    <property type="match status" value="1"/>
</dbReference>
<keyword evidence="3" id="KW-0106">Calcium</keyword>
<feature type="domain" description="Glycosyl hydrolase family 92 N-terminal" evidence="5">
    <location>
        <begin position="31"/>
        <end position="207"/>
    </location>
</feature>
<dbReference type="InterPro" id="IPR050883">
    <property type="entry name" value="PNGase"/>
</dbReference>
<evidence type="ECO:0000256" key="3">
    <source>
        <dbReference type="ARBA" id="ARBA00022837"/>
    </source>
</evidence>
<comment type="cofactor">
    <cofactor evidence="1">
        <name>Ca(2+)</name>
        <dbReference type="ChEBI" id="CHEBI:29108"/>
    </cofactor>
</comment>
<feature type="domain" description="Glycosyl hydrolase family 92" evidence="4">
    <location>
        <begin position="563"/>
        <end position="671"/>
    </location>
</feature>
<proteinExistence type="predicted"/>
<dbReference type="PANTHER" id="PTHR12143">
    <property type="entry name" value="PEPTIDE N-GLYCANASE PNGASE -RELATED"/>
    <property type="match status" value="1"/>
</dbReference>
<reference evidence="6 7" key="1">
    <citation type="submission" date="2022-08" db="EMBL/GenBank/DDBJ databases">
        <authorList>
            <person name="Zeman M."/>
            <person name="Kubasova T."/>
        </authorList>
    </citation>
    <scope>NUCLEOTIDE SEQUENCE [LARGE SCALE GENOMIC DNA]</scope>
    <source>
        <strain evidence="6 7">ET62</strain>
    </source>
</reference>
<dbReference type="AlphaFoldDB" id="A0AAW5N2Z7"/>
<dbReference type="GO" id="GO:0030246">
    <property type="term" value="F:carbohydrate binding"/>
    <property type="evidence" value="ECO:0007669"/>
    <property type="project" value="InterPro"/>
</dbReference>
<dbReference type="Pfam" id="PF07971">
    <property type="entry name" value="Glyco_hydro_92"/>
    <property type="match status" value="3"/>
</dbReference>
<evidence type="ECO:0000259" key="5">
    <source>
        <dbReference type="Pfam" id="PF17678"/>
    </source>
</evidence>
<comment type="subunit">
    <text evidence="2">Monomer.</text>
</comment>
<accession>A0AAW5N2Z7</accession>
<evidence type="ECO:0000313" key="7">
    <source>
        <dbReference type="Proteomes" id="UP001204579"/>
    </source>
</evidence>
<dbReference type="GO" id="GO:0005975">
    <property type="term" value="P:carbohydrate metabolic process"/>
    <property type="evidence" value="ECO:0007669"/>
    <property type="project" value="InterPro"/>
</dbReference>
<dbReference type="Gene3D" id="2.70.98.10">
    <property type="match status" value="1"/>
</dbReference>
<dbReference type="GO" id="GO:0006516">
    <property type="term" value="P:glycoprotein catabolic process"/>
    <property type="evidence" value="ECO:0007669"/>
    <property type="project" value="TreeGrafter"/>
</dbReference>
<protein>
    <submittedName>
        <fullName evidence="6">Glycoside hydrolase family 92 protein</fullName>
    </submittedName>
</protein>
<feature type="domain" description="Glycosyl hydrolase family 92" evidence="4">
    <location>
        <begin position="245"/>
        <end position="406"/>
    </location>
</feature>
<evidence type="ECO:0000256" key="2">
    <source>
        <dbReference type="ARBA" id="ARBA00011245"/>
    </source>
</evidence>
<evidence type="ECO:0000256" key="1">
    <source>
        <dbReference type="ARBA" id="ARBA00001913"/>
    </source>
</evidence>
<feature type="domain" description="Glycosyl hydrolase family 92" evidence="4">
    <location>
        <begin position="415"/>
        <end position="545"/>
    </location>
</feature>
<sequence>MAFRIKLLGLVCLWLIAGDKSVYGQQLYTDLVNLFMGTSGDHGQVSPAATVPFGMVAVGPDSSPRQHAGYDYAETRTSGISVNRLSGVGCGGCGGNLSIRPVAYEQEWKRIPETETASPGYYSVAFDDGTTVCLTATERMAVEKYHFDRKKKEQALYVDFFSSFSGASAQYKKVSDNEIQGVIQGGNTCGVGAYQLAFSLYTDIPFIYTPLEKGKGKLSFDNVEGVEVRIALSSVSPMEASWEVKESLRNNFDQFRRTASDKWNEVLSRIEVEGGTDEERILFYTSLYRASLSPHEVARSGEFYRATDGNLHLADNKTFYSSWSIWDTFRAKFTLLNLLVPDRMPDIAHSLLLLYRNGKEAWSTSFEPTPSVRTEHTATVLLDCYHRGVKGIDFSIAYQAMKEEVDALKPKSPDQQMEAVTDLWTLSQIAAIVGQTEDEQKYKALAEQLFEQTWKKEFMNITPDYAKMGGNGMYQGTAWQYRWAAPFYLDKMKEWVGEEKLVEQLSYFFNHSLYNQGNEPDIHVPYIFNKLGRPDLTRDIVYRLLTDDKMVHLYGGNAEFTTPYVGRAFRNHPEGYMPEMDEDDGTMSAWYAFSAMGLFPLVIGSDEYELVAPLFDKVVLHLPEGRDLVITTKNRKKRNKDAKKVLLNGVELKDFCLRHAALEKGGTLTFVF</sequence>
<comment type="caution">
    <text evidence="6">The sequence shown here is derived from an EMBL/GenBank/DDBJ whole genome shotgun (WGS) entry which is preliminary data.</text>
</comment>
<dbReference type="Gene3D" id="1.20.1050.60">
    <property type="entry name" value="alpha-1,2-mannosidase"/>
    <property type="match status" value="1"/>
</dbReference>
<dbReference type="InterPro" id="IPR014718">
    <property type="entry name" value="GH-type_carb-bd"/>
</dbReference>
<keyword evidence="6" id="KW-0378">Hydrolase</keyword>
<dbReference type="Gene3D" id="1.20.1610.10">
    <property type="entry name" value="alpha-1,2-mannosidases domains"/>
    <property type="match status" value="1"/>
</dbReference>
<dbReference type="InterPro" id="IPR041371">
    <property type="entry name" value="GH92_N"/>
</dbReference>
<dbReference type="Pfam" id="PF17678">
    <property type="entry name" value="Glyco_hydro_92N"/>
    <property type="match status" value="1"/>
</dbReference>
<evidence type="ECO:0000259" key="4">
    <source>
        <dbReference type="Pfam" id="PF07971"/>
    </source>
</evidence>
<dbReference type="GO" id="GO:0005829">
    <property type="term" value="C:cytosol"/>
    <property type="evidence" value="ECO:0007669"/>
    <property type="project" value="TreeGrafter"/>
</dbReference>
<dbReference type="Proteomes" id="UP001204579">
    <property type="component" value="Unassembled WGS sequence"/>
</dbReference>
<organism evidence="6 7">
    <name type="scientific">Phocaeicola barnesiae</name>
    <dbReference type="NCBI Taxonomy" id="376804"/>
    <lineage>
        <taxon>Bacteria</taxon>
        <taxon>Pseudomonadati</taxon>
        <taxon>Bacteroidota</taxon>
        <taxon>Bacteroidia</taxon>
        <taxon>Bacteroidales</taxon>
        <taxon>Bacteroidaceae</taxon>
        <taxon>Phocaeicola</taxon>
    </lineage>
</organism>
<evidence type="ECO:0000313" key="6">
    <source>
        <dbReference type="EMBL" id="MCR8873058.1"/>
    </source>
</evidence>
<dbReference type="SUPFAM" id="SSF48208">
    <property type="entry name" value="Six-hairpin glycosidases"/>
    <property type="match status" value="1"/>
</dbReference>
<dbReference type="GO" id="GO:0000224">
    <property type="term" value="F:peptide-N4-(N-acetyl-beta-glucosaminyl)asparagine amidase activity"/>
    <property type="evidence" value="ECO:0007669"/>
    <property type="project" value="TreeGrafter"/>
</dbReference>
<dbReference type="Gene3D" id="3.30.2080.10">
    <property type="entry name" value="GH92 mannosidase domain"/>
    <property type="match status" value="1"/>
</dbReference>
<dbReference type="InterPro" id="IPR008928">
    <property type="entry name" value="6-hairpin_glycosidase_sf"/>
</dbReference>
<dbReference type="EMBL" id="JANRHJ010000003">
    <property type="protein sequence ID" value="MCR8873058.1"/>
    <property type="molecule type" value="Genomic_DNA"/>
</dbReference>
<dbReference type="InterPro" id="IPR012939">
    <property type="entry name" value="Glyco_hydro_92"/>
</dbReference>
<dbReference type="RefSeq" id="WP_258335407.1">
    <property type="nucleotide sequence ID" value="NZ_JANRHJ010000003.1"/>
</dbReference>